<organism evidence="6 7">
    <name type="scientific">Streptomyces colonosanans</name>
    <dbReference type="NCBI Taxonomy" id="1428652"/>
    <lineage>
        <taxon>Bacteria</taxon>
        <taxon>Bacillati</taxon>
        <taxon>Actinomycetota</taxon>
        <taxon>Actinomycetes</taxon>
        <taxon>Kitasatosporales</taxon>
        <taxon>Streptomycetaceae</taxon>
        <taxon>Streptomyces</taxon>
    </lineage>
</organism>
<evidence type="ECO:0000256" key="1">
    <source>
        <dbReference type="ARBA" id="ARBA00022691"/>
    </source>
</evidence>
<keyword evidence="3" id="KW-0408">Iron</keyword>
<dbReference type="Proteomes" id="UP000179935">
    <property type="component" value="Unassembled WGS sequence"/>
</dbReference>
<evidence type="ECO:0000259" key="5">
    <source>
        <dbReference type="PROSITE" id="PS51918"/>
    </source>
</evidence>
<accession>A0A1S2PCY9</accession>
<dbReference type="SUPFAM" id="SSF102114">
    <property type="entry name" value="Radical SAM enzymes"/>
    <property type="match status" value="1"/>
</dbReference>
<dbReference type="SFLD" id="SFLDS00029">
    <property type="entry name" value="Radical_SAM"/>
    <property type="match status" value="1"/>
</dbReference>
<dbReference type="InterPro" id="IPR013785">
    <property type="entry name" value="Aldolase_TIM"/>
</dbReference>
<keyword evidence="7" id="KW-1185">Reference proteome</keyword>
<evidence type="ECO:0000313" key="7">
    <source>
        <dbReference type="Proteomes" id="UP000179935"/>
    </source>
</evidence>
<dbReference type="InterPro" id="IPR050377">
    <property type="entry name" value="Radical_SAM_PqqE_MftC-like"/>
</dbReference>
<dbReference type="AlphaFoldDB" id="A0A1S2PCY9"/>
<dbReference type="GO" id="GO:0051536">
    <property type="term" value="F:iron-sulfur cluster binding"/>
    <property type="evidence" value="ECO:0007669"/>
    <property type="project" value="UniProtKB-KW"/>
</dbReference>
<dbReference type="GO" id="GO:0003824">
    <property type="term" value="F:catalytic activity"/>
    <property type="evidence" value="ECO:0007669"/>
    <property type="project" value="InterPro"/>
</dbReference>
<evidence type="ECO:0000313" key="6">
    <source>
        <dbReference type="EMBL" id="OIJ91709.1"/>
    </source>
</evidence>
<dbReference type="PROSITE" id="PS51918">
    <property type="entry name" value="RADICAL_SAM"/>
    <property type="match status" value="1"/>
</dbReference>
<evidence type="ECO:0000256" key="2">
    <source>
        <dbReference type="ARBA" id="ARBA00022723"/>
    </source>
</evidence>
<dbReference type="EMBL" id="MLYP01000040">
    <property type="protein sequence ID" value="OIJ91709.1"/>
    <property type="molecule type" value="Genomic_DNA"/>
</dbReference>
<dbReference type="Gene3D" id="3.20.20.70">
    <property type="entry name" value="Aldolase class I"/>
    <property type="match status" value="1"/>
</dbReference>
<dbReference type="STRING" id="1428652.BIV24_15810"/>
<dbReference type="RefSeq" id="WP_071366931.1">
    <property type="nucleotide sequence ID" value="NZ_MLYP01000040.1"/>
</dbReference>
<comment type="caution">
    <text evidence="6">The sequence shown here is derived from an EMBL/GenBank/DDBJ whole genome shotgun (WGS) entry which is preliminary data.</text>
</comment>
<dbReference type="GO" id="GO:0046872">
    <property type="term" value="F:metal ion binding"/>
    <property type="evidence" value="ECO:0007669"/>
    <property type="project" value="UniProtKB-KW"/>
</dbReference>
<dbReference type="SFLD" id="SFLDG01067">
    <property type="entry name" value="SPASM/twitch_domain_containing"/>
    <property type="match status" value="1"/>
</dbReference>
<keyword evidence="1" id="KW-0949">S-adenosyl-L-methionine</keyword>
<gene>
    <name evidence="6" type="ORF">BIV24_15810</name>
</gene>
<proteinExistence type="predicted"/>
<evidence type="ECO:0000256" key="3">
    <source>
        <dbReference type="ARBA" id="ARBA00023004"/>
    </source>
</evidence>
<feature type="domain" description="Radical SAM core" evidence="5">
    <location>
        <begin position="57"/>
        <end position="269"/>
    </location>
</feature>
<evidence type="ECO:0000256" key="4">
    <source>
        <dbReference type="ARBA" id="ARBA00023014"/>
    </source>
</evidence>
<name>A0A1S2PCY9_9ACTN</name>
<reference evidence="6 7" key="1">
    <citation type="submission" date="2016-10" db="EMBL/GenBank/DDBJ databases">
        <title>Genome sequence of Streptomyces sp. MUSC 93.</title>
        <authorList>
            <person name="Lee L.-H."/>
            <person name="Ser H.-L."/>
            <person name="Law J.W.-F."/>
        </authorList>
    </citation>
    <scope>NUCLEOTIDE SEQUENCE [LARGE SCALE GENOMIC DNA]</scope>
    <source>
        <strain evidence="6 7">MUSC 93</strain>
    </source>
</reference>
<dbReference type="OrthoDB" id="4086643at2"/>
<dbReference type="PANTHER" id="PTHR11228">
    <property type="entry name" value="RADICAL SAM DOMAIN PROTEIN"/>
    <property type="match status" value="1"/>
</dbReference>
<sequence>MTLRIFSSATLGDTRLVYDPATELTHVPGRQLSTGRLLLDDREVATWPTVAQRQVATRLPFNICWSPLVRCNLACPQCLDDKTLKDVDAAARQRIARILAECGTLGNDISGGEPLLLRDLPQLLQILRSGAAAVSCTTNGWHLERRASELAQVLDAVRVSFDGPDAASHDRWRGAGSFDRAVAGVRAAVAQGLPVQLHAVLMQSTAHRAQSVVDLAAELGAVGVTFLQMLPIGDGVHLAAAEMISDTDAQGHVASAQPPEGLRVRLRTRELADGFTVVRADGQVYRNVHGATGIQPTRPLLTAADLHLPLPQEARA</sequence>
<dbReference type="InterPro" id="IPR007197">
    <property type="entry name" value="rSAM"/>
</dbReference>
<keyword evidence="4" id="KW-0411">Iron-sulfur</keyword>
<dbReference type="PANTHER" id="PTHR11228:SF7">
    <property type="entry name" value="PQQA PEPTIDE CYCLASE"/>
    <property type="match status" value="1"/>
</dbReference>
<dbReference type="Pfam" id="PF04055">
    <property type="entry name" value="Radical_SAM"/>
    <property type="match status" value="1"/>
</dbReference>
<keyword evidence="2" id="KW-0479">Metal-binding</keyword>
<protein>
    <submittedName>
        <fullName evidence="6">Radical SAM protein</fullName>
    </submittedName>
</protein>
<dbReference type="InterPro" id="IPR058240">
    <property type="entry name" value="rSAM_sf"/>
</dbReference>